<dbReference type="GO" id="GO:0004896">
    <property type="term" value="F:cytokine receptor activity"/>
    <property type="evidence" value="ECO:0007669"/>
    <property type="project" value="TreeGrafter"/>
</dbReference>
<dbReference type="Gene3D" id="2.60.40.10">
    <property type="entry name" value="Immunoglobulins"/>
    <property type="match status" value="3"/>
</dbReference>
<accession>A0AAN8LAU7</accession>
<dbReference type="EMBL" id="JAGTTL010000022">
    <property type="protein sequence ID" value="KAK6305519.1"/>
    <property type="molecule type" value="Genomic_DNA"/>
</dbReference>
<dbReference type="Pfam" id="PF09240">
    <property type="entry name" value="IL6Ra-bind"/>
    <property type="match status" value="1"/>
</dbReference>
<evidence type="ECO:0000256" key="4">
    <source>
        <dbReference type="ARBA" id="ARBA00022989"/>
    </source>
</evidence>
<evidence type="ECO:0000256" key="3">
    <source>
        <dbReference type="ARBA" id="ARBA00022729"/>
    </source>
</evidence>
<evidence type="ECO:0000313" key="10">
    <source>
        <dbReference type="EMBL" id="KAK6305519.1"/>
    </source>
</evidence>
<dbReference type="Proteomes" id="UP001356427">
    <property type="component" value="Unassembled WGS sequence"/>
</dbReference>
<dbReference type="PANTHER" id="PTHR23037">
    <property type="entry name" value="CYTOKINE RECEPTOR"/>
    <property type="match status" value="1"/>
</dbReference>
<evidence type="ECO:0000259" key="9">
    <source>
        <dbReference type="PROSITE" id="PS50853"/>
    </source>
</evidence>
<evidence type="ECO:0000256" key="2">
    <source>
        <dbReference type="ARBA" id="ARBA00022692"/>
    </source>
</evidence>
<evidence type="ECO:0000313" key="11">
    <source>
        <dbReference type="Proteomes" id="UP001356427"/>
    </source>
</evidence>
<dbReference type="SUPFAM" id="SSF49265">
    <property type="entry name" value="Fibronectin type III"/>
    <property type="match status" value="3"/>
</dbReference>
<dbReference type="AlphaFoldDB" id="A0AAN8LAU7"/>
<dbReference type="PROSITE" id="PS50853">
    <property type="entry name" value="FN3"/>
    <property type="match status" value="1"/>
</dbReference>
<gene>
    <name evidence="10" type="ORF">J4Q44_G00242990</name>
</gene>
<evidence type="ECO:0000256" key="6">
    <source>
        <dbReference type="ARBA" id="ARBA00023170"/>
    </source>
</evidence>
<keyword evidence="11" id="KW-1185">Reference proteome</keyword>
<sequence>MSVFPGCYCCAVVHRRIQKQALRTALIRWCRLSNIYTGALTRFTGPVRRMLKSKKVWWLTAILMIISDWRSQCVKPQEITVDPPENVGVDDLGHLGQLDIHWTSPASLTNLTDCSMRYHLEYFNTYQNRWTVIRTVRTCYSAQFDLEKEVRVRISTLLRGACTNGTELKSPFTEIVLPPNNTGTVDSRVQGFVCVFYQKEFMECTWETGLEEPTHSKHSLYFWHREMEQAEECPQYIHTNGVRTGCTFTRESLPEFSAFNICVNSSSPKVALRSAFFSLQVQNHVKPAAIEAVHLESGLERRLQVHWDLPHESIPSHCLEYEVETREEGIGGQQLFQRNVTREMTLTFLSMGGAQRKCFRVRSRVHQYCADRGFWSDWSRWFCQPEKPPGSESDAVVVCALVIMVIISMVILSLCGLALWRKCKAREGETIPFCPLHKLMEYSKGLTACSPFPNKTRRNK</sequence>
<reference evidence="10 11" key="1">
    <citation type="submission" date="2021-04" db="EMBL/GenBank/DDBJ databases">
        <authorList>
            <person name="De Guttry C."/>
            <person name="Zahm M."/>
            <person name="Klopp C."/>
            <person name="Cabau C."/>
            <person name="Louis A."/>
            <person name="Berthelot C."/>
            <person name="Parey E."/>
            <person name="Roest Crollius H."/>
            <person name="Montfort J."/>
            <person name="Robinson-Rechavi M."/>
            <person name="Bucao C."/>
            <person name="Bouchez O."/>
            <person name="Gislard M."/>
            <person name="Lluch J."/>
            <person name="Milhes M."/>
            <person name="Lampietro C."/>
            <person name="Lopez Roques C."/>
            <person name="Donnadieu C."/>
            <person name="Braasch I."/>
            <person name="Desvignes T."/>
            <person name="Postlethwait J."/>
            <person name="Bobe J."/>
            <person name="Wedekind C."/>
            <person name="Guiguen Y."/>
        </authorList>
    </citation>
    <scope>NUCLEOTIDE SEQUENCE [LARGE SCALE GENOMIC DNA]</scope>
    <source>
        <strain evidence="10">Cs_M1</strain>
        <tissue evidence="10">Blood</tissue>
    </source>
</reference>
<dbReference type="PANTHER" id="PTHR23037:SF45">
    <property type="entry name" value="INTERLEUKIN 13 RECEPTOR SUBUNIT ALPHA 2"/>
    <property type="match status" value="1"/>
</dbReference>
<protein>
    <recommendedName>
        <fullName evidence="9">Fibronectin type-III domain-containing protein</fullName>
    </recommendedName>
</protein>
<keyword evidence="6" id="KW-0675">Receptor</keyword>
<evidence type="ECO:0000256" key="1">
    <source>
        <dbReference type="ARBA" id="ARBA00004479"/>
    </source>
</evidence>
<organism evidence="10 11">
    <name type="scientific">Coregonus suidteri</name>
    <dbReference type="NCBI Taxonomy" id="861788"/>
    <lineage>
        <taxon>Eukaryota</taxon>
        <taxon>Metazoa</taxon>
        <taxon>Chordata</taxon>
        <taxon>Craniata</taxon>
        <taxon>Vertebrata</taxon>
        <taxon>Euteleostomi</taxon>
        <taxon>Actinopterygii</taxon>
        <taxon>Neopterygii</taxon>
        <taxon>Teleostei</taxon>
        <taxon>Protacanthopterygii</taxon>
        <taxon>Salmoniformes</taxon>
        <taxon>Salmonidae</taxon>
        <taxon>Coregoninae</taxon>
        <taxon>Coregonus</taxon>
    </lineage>
</organism>
<dbReference type="InterPro" id="IPR036116">
    <property type="entry name" value="FN3_sf"/>
</dbReference>
<evidence type="ECO:0000256" key="8">
    <source>
        <dbReference type="SAM" id="Phobius"/>
    </source>
</evidence>
<dbReference type="InterPro" id="IPR013783">
    <property type="entry name" value="Ig-like_fold"/>
</dbReference>
<evidence type="ECO:0000256" key="7">
    <source>
        <dbReference type="ARBA" id="ARBA00023180"/>
    </source>
</evidence>
<keyword evidence="2 8" id="KW-0812">Transmembrane</keyword>
<keyword evidence="5 8" id="KW-0472">Membrane</keyword>
<keyword evidence="7" id="KW-0325">Glycoprotein</keyword>
<dbReference type="InterPro" id="IPR003961">
    <property type="entry name" value="FN3_dom"/>
</dbReference>
<feature type="domain" description="Fibronectin type-III" evidence="9">
    <location>
        <begin position="286"/>
        <end position="387"/>
    </location>
</feature>
<dbReference type="InterPro" id="IPR015321">
    <property type="entry name" value="TypeI_recpt_CBD"/>
</dbReference>
<dbReference type="GO" id="GO:0009897">
    <property type="term" value="C:external side of plasma membrane"/>
    <property type="evidence" value="ECO:0007669"/>
    <property type="project" value="TreeGrafter"/>
</dbReference>
<comment type="subcellular location">
    <subcellularLocation>
        <location evidence="1">Membrane</location>
        <topology evidence="1">Single-pass type I membrane protein</topology>
    </subcellularLocation>
</comment>
<feature type="transmembrane region" description="Helical" evidence="8">
    <location>
        <begin position="395"/>
        <end position="420"/>
    </location>
</feature>
<name>A0AAN8LAU7_9TELE</name>
<evidence type="ECO:0000256" key="5">
    <source>
        <dbReference type="ARBA" id="ARBA00023136"/>
    </source>
</evidence>
<proteinExistence type="predicted"/>
<keyword evidence="4 8" id="KW-1133">Transmembrane helix</keyword>
<comment type="caution">
    <text evidence="10">The sequence shown here is derived from an EMBL/GenBank/DDBJ whole genome shotgun (WGS) entry which is preliminary data.</text>
</comment>
<keyword evidence="3" id="KW-0732">Signal</keyword>